<evidence type="ECO:0000313" key="3">
    <source>
        <dbReference type="Proteomes" id="UP000054047"/>
    </source>
</evidence>
<dbReference type="Proteomes" id="UP000054047">
    <property type="component" value="Unassembled WGS sequence"/>
</dbReference>
<name>A0A0C2FNU9_9BILA</name>
<keyword evidence="3" id="KW-1185">Reference proteome</keyword>
<dbReference type="AlphaFoldDB" id="A0A0C2FNU9"/>
<dbReference type="EMBL" id="KN760303">
    <property type="protein sequence ID" value="KIH48359.1"/>
    <property type="molecule type" value="Genomic_DNA"/>
</dbReference>
<gene>
    <name evidence="2" type="ORF">ANCDUO_21573</name>
</gene>
<accession>A0A0C2FNU9</accession>
<feature type="region of interest" description="Disordered" evidence="1">
    <location>
        <begin position="1"/>
        <end position="20"/>
    </location>
</feature>
<evidence type="ECO:0000256" key="1">
    <source>
        <dbReference type="SAM" id="MobiDB-lite"/>
    </source>
</evidence>
<protein>
    <submittedName>
        <fullName evidence="2">Uncharacterized protein</fullName>
    </submittedName>
</protein>
<organism evidence="2 3">
    <name type="scientific">Ancylostoma duodenale</name>
    <dbReference type="NCBI Taxonomy" id="51022"/>
    <lineage>
        <taxon>Eukaryota</taxon>
        <taxon>Metazoa</taxon>
        <taxon>Ecdysozoa</taxon>
        <taxon>Nematoda</taxon>
        <taxon>Chromadorea</taxon>
        <taxon>Rhabditida</taxon>
        <taxon>Rhabditina</taxon>
        <taxon>Rhabditomorpha</taxon>
        <taxon>Strongyloidea</taxon>
        <taxon>Ancylostomatidae</taxon>
        <taxon>Ancylostomatinae</taxon>
        <taxon>Ancylostoma</taxon>
    </lineage>
</organism>
<evidence type="ECO:0000313" key="2">
    <source>
        <dbReference type="EMBL" id="KIH48359.1"/>
    </source>
</evidence>
<reference evidence="2 3" key="1">
    <citation type="submission" date="2013-12" db="EMBL/GenBank/DDBJ databases">
        <title>Draft genome of the parsitic nematode Ancylostoma duodenale.</title>
        <authorList>
            <person name="Mitreva M."/>
        </authorList>
    </citation>
    <scope>NUCLEOTIDE SEQUENCE [LARGE SCALE GENOMIC DNA]</scope>
    <source>
        <strain evidence="2 3">Zhejiang</strain>
    </source>
</reference>
<feature type="non-terminal residue" evidence="2">
    <location>
        <position position="171"/>
    </location>
</feature>
<sequence>MVSSHDSSDEDEGTRVRSVGAQRSEFPLSDVKEELGAILECLQNIPELLKREMEGHKVSARYKEKHNESVFNKIDGVCARVKELMERCRLTQVLQGDLCRTLEQRGIDSEQEWEQYIATVEKDGELVSHLCDILNTDVLLIVNVVKHVKQNADRIDDGGQERSRTYRGQSV</sequence>
<proteinExistence type="predicted"/>
<dbReference type="OrthoDB" id="5850083at2759"/>